<keyword evidence="4" id="KW-1185">Reference proteome</keyword>
<name>A0ABY7NL87_9SPHN</name>
<reference evidence="3 4" key="1">
    <citation type="submission" date="2022-12" db="EMBL/GenBank/DDBJ databases">
        <title>Sphingomonas abieness sp. nov., an endophytic bacterium isolated from Abies koreana.</title>
        <authorList>
            <person name="Jiang L."/>
            <person name="Lee J."/>
        </authorList>
    </citation>
    <scope>NUCLEOTIDE SEQUENCE [LARGE SCALE GENOMIC DNA]</scope>
    <source>
        <strain evidence="4">PAMB 00755</strain>
    </source>
</reference>
<gene>
    <name evidence="3" type="ORF">PBT88_15495</name>
</gene>
<feature type="signal peptide" evidence="2">
    <location>
        <begin position="1"/>
        <end position="20"/>
    </location>
</feature>
<feature type="compositionally biased region" description="Polar residues" evidence="1">
    <location>
        <begin position="36"/>
        <end position="55"/>
    </location>
</feature>
<dbReference type="Proteomes" id="UP001210865">
    <property type="component" value="Chromosome"/>
</dbReference>
<accession>A0ABY7NL87</accession>
<feature type="region of interest" description="Disordered" evidence="1">
    <location>
        <begin position="20"/>
        <end position="55"/>
    </location>
</feature>
<evidence type="ECO:0000256" key="1">
    <source>
        <dbReference type="SAM" id="MobiDB-lite"/>
    </source>
</evidence>
<keyword evidence="2" id="KW-0732">Signal</keyword>
<dbReference type="RefSeq" id="WP_270076218.1">
    <property type="nucleotide sequence ID" value="NZ_CP115174.1"/>
</dbReference>
<evidence type="ECO:0008006" key="5">
    <source>
        <dbReference type="Google" id="ProtNLM"/>
    </source>
</evidence>
<evidence type="ECO:0000313" key="4">
    <source>
        <dbReference type="Proteomes" id="UP001210865"/>
    </source>
</evidence>
<evidence type="ECO:0000256" key="2">
    <source>
        <dbReference type="SAM" id="SignalP"/>
    </source>
</evidence>
<evidence type="ECO:0000313" key="3">
    <source>
        <dbReference type="EMBL" id="WBO21570.1"/>
    </source>
</evidence>
<organism evidence="3 4">
    <name type="scientific">Sphingomonas abietis</name>
    <dbReference type="NCBI Taxonomy" id="3012344"/>
    <lineage>
        <taxon>Bacteria</taxon>
        <taxon>Pseudomonadati</taxon>
        <taxon>Pseudomonadota</taxon>
        <taxon>Alphaproteobacteria</taxon>
        <taxon>Sphingomonadales</taxon>
        <taxon>Sphingomonadaceae</taxon>
        <taxon>Sphingomonas</taxon>
    </lineage>
</organism>
<feature type="chain" id="PRO_5047037640" description="PepSY domain-containing protein" evidence="2">
    <location>
        <begin position="21"/>
        <end position="100"/>
    </location>
</feature>
<sequence length="100" mass="10614">MQRILIAVAMVTALPTVASAQMASPHNPAVTDPSPRATSNAVQGRNSFTQSQAQSRIAKAGYSKVDKLAKDENGVWQGKAMKNGKPVTVALDYNGDVMTR</sequence>
<proteinExistence type="predicted"/>
<protein>
    <recommendedName>
        <fullName evidence="5">PepSY domain-containing protein</fullName>
    </recommendedName>
</protein>
<dbReference type="EMBL" id="CP115174">
    <property type="protein sequence ID" value="WBO21570.1"/>
    <property type="molecule type" value="Genomic_DNA"/>
</dbReference>